<dbReference type="Pfam" id="PF18016">
    <property type="entry name" value="SAM_3"/>
    <property type="match status" value="1"/>
</dbReference>
<feature type="compositionally biased region" description="Acidic residues" evidence="7">
    <location>
        <begin position="901"/>
        <end position="911"/>
    </location>
</feature>
<accession>A0A979FH19</accession>
<dbReference type="GO" id="GO:0035023">
    <property type="term" value="P:regulation of Rho protein signal transduction"/>
    <property type="evidence" value="ECO:0007669"/>
    <property type="project" value="TreeGrafter"/>
</dbReference>
<evidence type="ECO:0000256" key="3">
    <source>
        <dbReference type="ARBA" id="ARBA00022443"/>
    </source>
</evidence>
<organism evidence="9 10">
    <name type="scientific">Hyalella azteca</name>
    <name type="common">Amphipod</name>
    <dbReference type="NCBI Taxonomy" id="294128"/>
    <lineage>
        <taxon>Eukaryota</taxon>
        <taxon>Metazoa</taxon>
        <taxon>Ecdysozoa</taxon>
        <taxon>Arthropoda</taxon>
        <taxon>Crustacea</taxon>
        <taxon>Multicrustacea</taxon>
        <taxon>Malacostraca</taxon>
        <taxon>Eumalacostraca</taxon>
        <taxon>Peracarida</taxon>
        <taxon>Amphipoda</taxon>
        <taxon>Senticaudata</taxon>
        <taxon>Talitrida</taxon>
        <taxon>Talitroidea</taxon>
        <taxon>Hyalellidae</taxon>
        <taxon>Hyalella</taxon>
    </lineage>
</organism>
<dbReference type="InterPro" id="IPR033928">
    <property type="entry name" value="EPS8_PTB"/>
</dbReference>
<feature type="compositionally biased region" description="Polar residues" evidence="7">
    <location>
        <begin position="946"/>
        <end position="963"/>
    </location>
</feature>
<feature type="compositionally biased region" description="Low complexity" evidence="7">
    <location>
        <begin position="518"/>
        <end position="532"/>
    </location>
</feature>
<dbReference type="OMA" id="RNTMALY"/>
<dbReference type="SUPFAM" id="SSF50044">
    <property type="entry name" value="SH3-domain"/>
    <property type="match status" value="1"/>
</dbReference>
<dbReference type="PANTHER" id="PTHR12287:SF23">
    <property type="entry name" value="AROUSER, ISOFORM A-RELATED"/>
    <property type="match status" value="1"/>
</dbReference>
<dbReference type="SUPFAM" id="SSF47769">
    <property type="entry name" value="SAM/Pointed domain"/>
    <property type="match status" value="1"/>
</dbReference>
<dbReference type="PROSITE" id="PS50002">
    <property type="entry name" value="SH3"/>
    <property type="match status" value="1"/>
</dbReference>
<dbReference type="InterPro" id="IPR036028">
    <property type="entry name" value="SH3-like_dom_sf"/>
</dbReference>
<feature type="compositionally biased region" description="Pro residues" evidence="7">
    <location>
        <begin position="712"/>
        <end position="725"/>
    </location>
</feature>
<dbReference type="RefSeq" id="XP_047736008.1">
    <property type="nucleotide sequence ID" value="XM_047880052.1"/>
</dbReference>
<feature type="region of interest" description="Disordered" evidence="7">
    <location>
        <begin position="675"/>
        <end position="750"/>
    </location>
</feature>
<dbReference type="SMART" id="SM00326">
    <property type="entry name" value="SH3"/>
    <property type="match status" value="1"/>
</dbReference>
<dbReference type="InterPro" id="IPR039801">
    <property type="entry name" value="EPS8-like"/>
</dbReference>
<evidence type="ECO:0000256" key="7">
    <source>
        <dbReference type="SAM" id="MobiDB-lite"/>
    </source>
</evidence>
<keyword evidence="5" id="KW-0597">Phosphoprotein</keyword>
<dbReference type="GO" id="GO:0003779">
    <property type="term" value="F:actin binding"/>
    <property type="evidence" value="ECO:0007669"/>
    <property type="project" value="TreeGrafter"/>
</dbReference>
<dbReference type="GeneID" id="108675997"/>
<feature type="compositionally biased region" description="Polar residues" evidence="7">
    <location>
        <begin position="741"/>
        <end position="750"/>
    </location>
</feature>
<dbReference type="GO" id="GO:0005737">
    <property type="term" value="C:cytoplasm"/>
    <property type="evidence" value="ECO:0007669"/>
    <property type="project" value="UniProtKB-SubCell"/>
</dbReference>
<dbReference type="InterPro" id="IPR041418">
    <property type="entry name" value="SAM_3"/>
</dbReference>
<sequence length="1000" mass="112404">MSGVMSGGERWEPRHDKGRRPPRYYPEDQWDDHDEFAGSPYPHDGGRGPSPYRGDPMHNGYASDKGSSIGAPDTIGPTYLLEHLATFRVAKDSDLLYPADGMRRLLHMEKTSGIWTQKMQLRLDRHWVLILSHENEDIVEKFPIELIRDPTAFTSDDPKELYNNIFIFIVAEDPKLHFTTSTEMHIFQCIRVSAKAVVEDMKLCMSGDWRALRGEPPHRRPTSRDRIPPPPHEKAPQPPLHNGYRSDYMHLEPPMRGSPARGPRSDRSSVDEGAMGPGGSGSGHDDASSVGSESFGKDVAIVNCCFDDIERFIARLQHTAAATQELEHRRRNRKSKKKDVDDGLLSMRAKPPPEGEFIEILQKFKLSFNMLGKLRTYIHEPNAPELVHFIFTPLALIVDASRDSNYGTNLPAKVVSPLLTQDAVDLLTNCLSSRETELWQSMGDAWIIPRELWKYPVPPYQPMFSSGWAPELSDEPRDHRHDHKHRPRDREDFDDFYQSKRHGVSPPPERYGRPPPFSESEVSGSESAYGAEGSSGQLWINELRSRGAKIVQVTYPRTANNDKELTVVRGELLEVIDDSRKWWKCGNSRGQVAHVPHTIVTPYAPEIPEGMSSSQPSDLSRKSKGKLLPRLSIFASIKLRNSVVNVCPTAWAAYKLYCQLWASSSQHDSDWSSSGFCSGHRYSSSDSDESPPPPPRNKKSAKKSSKSSKPKTPIPAPPPPPPPDFTPSNSVAVRQPRKIPANSQRVFGTNNETTDLMNYELKEVLSEFRKRKPHIDVQKTPDVYIDNRATPQEVQDWLKKKGFSERLCDQFDGVDGEKLFSLSKQQLQNFCGDTEGARLFSQITIQRNVSGYKTVNTFELKRILSEQRKRVETNVADDVDKNFDFLQEYGKSETGSNPGTDADDGETEQEEVIVVRKPKKSNPPASAAAPKTASNKNPKPPKEPVASTSRTNNNSNPKPSTAPKQPAKPPSDKKNAASGTLKDQIKKQRMKIIYKTDDSD</sequence>
<evidence type="ECO:0000313" key="10">
    <source>
        <dbReference type="RefSeq" id="XP_047736008.1"/>
    </source>
</evidence>
<feature type="region of interest" description="Disordered" evidence="7">
    <location>
        <begin position="468"/>
        <end position="532"/>
    </location>
</feature>
<dbReference type="InterPro" id="IPR035462">
    <property type="entry name" value="Eps8_SH3"/>
</dbReference>
<dbReference type="CDD" id="cd11764">
    <property type="entry name" value="SH3_Eps8"/>
    <property type="match status" value="1"/>
</dbReference>
<gene>
    <name evidence="10" type="primary">LOC108675997</name>
</gene>
<comment type="subcellular location">
    <subcellularLocation>
        <location evidence="1">Cytoplasm</location>
    </subcellularLocation>
</comment>
<feature type="compositionally biased region" description="Basic and acidic residues" evidence="7">
    <location>
        <begin position="211"/>
        <end position="235"/>
    </location>
</feature>
<dbReference type="Gene3D" id="2.30.29.30">
    <property type="entry name" value="Pleckstrin-homology domain (PH domain)/Phosphotyrosine-binding domain (PTB)"/>
    <property type="match status" value="1"/>
</dbReference>
<dbReference type="CDD" id="cd01210">
    <property type="entry name" value="PTB_EPS8"/>
    <property type="match status" value="1"/>
</dbReference>
<dbReference type="InterPro" id="IPR001452">
    <property type="entry name" value="SH3_domain"/>
</dbReference>
<keyword evidence="3 6" id="KW-0728">SH3 domain</keyword>
<dbReference type="GO" id="GO:0005886">
    <property type="term" value="C:plasma membrane"/>
    <property type="evidence" value="ECO:0007669"/>
    <property type="project" value="TreeGrafter"/>
</dbReference>
<dbReference type="AlphaFoldDB" id="A0A979FH19"/>
<dbReference type="Proteomes" id="UP000694843">
    <property type="component" value="Unplaced"/>
</dbReference>
<dbReference type="PANTHER" id="PTHR12287">
    <property type="entry name" value="EPIDERMAL GROWTH FACTOR RECEPTOR KINASE SUBSTRATE EPS8-RELATED PROTEIN"/>
    <property type="match status" value="1"/>
</dbReference>
<dbReference type="OrthoDB" id="4680325at2759"/>
<dbReference type="GO" id="GO:0007266">
    <property type="term" value="P:Rho protein signal transduction"/>
    <property type="evidence" value="ECO:0007669"/>
    <property type="project" value="TreeGrafter"/>
</dbReference>
<evidence type="ECO:0000313" key="9">
    <source>
        <dbReference type="Proteomes" id="UP000694843"/>
    </source>
</evidence>
<evidence type="ECO:0000256" key="4">
    <source>
        <dbReference type="ARBA" id="ARBA00022490"/>
    </source>
</evidence>
<evidence type="ECO:0000256" key="5">
    <source>
        <dbReference type="ARBA" id="ARBA00022553"/>
    </source>
</evidence>
<dbReference type="Gene3D" id="2.30.30.40">
    <property type="entry name" value="SH3 Domains"/>
    <property type="match status" value="1"/>
</dbReference>
<feature type="region of interest" description="Disordered" evidence="7">
    <location>
        <begin position="324"/>
        <end position="348"/>
    </location>
</feature>
<evidence type="ECO:0000256" key="6">
    <source>
        <dbReference type="PROSITE-ProRule" id="PRU00192"/>
    </source>
</evidence>
<dbReference type="InterPro" id="IPR013761">
    <property type="entry name" value="SAM/pointed_sf"/>
</dbReference>
<keyword evidence="4" id="KW-0963">Cytoplasm</keyword>
<dbReference type="FunFam" id="2.30.29.30:FF:000289">
    <property type="entry name" value="Epidermal growth factor receptor kinase substrate 8"/>
    <property type="match status" value="1"/>
</dbReference>
<keyword evidence="9" id="KW-1185">Reference proteome</keyword>
<reference evidence="10" key="1">
    <citation type="submission" date="2025-08" db="UniProtKB">
        <authorList>
            <consortium name="RefSeq"/>
        </authorList>
    </citation>
    <scope>IDENTIFICATION</scope>
    <source>
        <tissue evidence="10">Whole organism</tissue>
    </source>
</reference>
<dbReference type="InterPro" id="IPR013625">
    <property type="entry name" value="PTB"/>
</dbReference>
<feature type="region of interest" description="Disordered" evidence="7">
    <location>
        <begin position="211"/>
        <end position="292"/>
    </location>
</feature>
<evidence type="ECO:0000259" key="8">
    <source>
        <dbReference type="PROSITE" id="PS50002"/>
    </source>
</evidence>
<dbReference type="KEGG" id="hazt:108675997"/>
<protein>
    <submittedName>
        <fullName evidence="10">Epidermal growth factor receptor kinase substrate 8-like protein 1</fullName>
    </submittedName>
</protein>
<feature type="region of interest" description="Disordered" evidence="7">
    <location>
        <begin position="1"/>
        <end position="69"/>
    </location>
</feature>
<evidence type="ECO:0000256" key="2">
    <source>
        <dbReference type="ARBA" id="ARBA00006197"/>
    </source>
</evidence>
<feature type="domain" description="SH3" evidence="8">
    <location>
        <begin position="546"/>
        <end position="605"/>
    </location>
</feature>
<comment type="similarity">
    <text evidence="2">Belongs to the EPS8 family.</text>
</comment>
<dbReference type="InterPro" id="IPR055093">
    <property type="entry name" value="EPS8_2nd"/>
</dbReference>
<dbReference type="Pfam" id="PF08416">
    <property type="entry name" value="PTB"/>
    <property type="match status" value="1"/>
</dbReference>
<feature type="region of interest" description="Disordered" evidence="7">
    <location>
        <begin position="888"/>
        <end position="1000"/>
    </location>
</feature>
<dbReference type="Pfam" id="PF22975">
    <property type="entry name" value="EPS8_2nd"/>
    <property type="match status" value="1"/>
</dbReference>
<name>A0A979FH19_HYAAZ</name>
<dbReference type="InterPro" id="IPR011993">
    <property type="entry name" value="PH-like_dom_sf"/>
</dbReference>
<dbReference type="SUPFAM" id="SSF50729">
    <property type="entry name" value="PH domain-like"/>
    <property type="match status" value="1"/>
</dbReference>
<proteinExistence type="inferred from homology"/>
<evidence type="ECO:0000256" key="1">
    <source>
        <dbReference type="ARBA" id="ARBA00004496"/>
    </source>
</evidence>
<feature type="compositionally biased region" description="Low complexity" evidence="7">
    <location>
        <begin position="922"/>
        <end position="937"/>
    </location>
</feature>
<feature type="compositionally biased region" description="Basic residues" evidence="7">
    <location>
        <begin position="696"/>
        <end position="709"/>
    </location>
</feature>
<dbReference type="Gene3D" id="1.10.150.50">
    <property type="entry name" value="Transcription Factor, Ets-1"/>
    <property type="match status" value="1"/>
</dbReference>
<feature type="compositionally biased region" description="Pro residues" evidence="7">
    <location>
        <begin position="505"/>
        <end position="517"/>
    </location>
</feature>